<evidence type="ECO:0000256" key="1">
    <source>
        <dbReference type="SAM" id="SignalP"/>
    </source>
</evidence>
<proteinExistence type="predicted"/>
<reference evidence="2" key="1">
    <citation type="submission" date="2022-04" db="EMBL/GenBank/DDBJ databases">
        <title>Mucilaginibacter sp. RS28 isolated from freshwater.</title>
        <authorList>
            <person name="Ko S.-R."/>
        </authorList>
    </citation>
    <scope>NUCLEOTIDE SEQUENCE</scope>
    <source>
        <strain evidence="2">RS28</strain>
    </source>
</reference>
<accession>A0A9X1X8G9</accession>
<comment type="caution">
    <text evidence="2">The sequence shown here is derived from an EMBL/GenBank/DDBJ whole genome shotgun (WGS) entry which is preliminary data.</text>
</comment>
<dbReference type="Proteomes" id="UP001139450">
    <property type="component" value="Unassembled WGS sequence"/>
</dbReference>
<dbReference type="NCBIfam" id="TIGR04131">
    <property type="entry name" value="Bac_Flav_CTERM"/>
    <property type="match status" value="1"/>
</dbReference>
<feature type="signal peptide" evidence="1">
    <location>
        <begin position="1"/>
        <end position="20"/>
    </location>
</feature>
<protein>
    <submittedName>
        <fullName evidence="2">Gliding motility-associated C-terminal domain-containing protein</fullName>
    </submittedName>
</protein>
<evidence type="ECO:0000313" key="2">
    <source>
        <dbReference type="EMBL" id="MCJ8211633.1"/>
    </source>
</evidence>
<organism evidence="2 3">
    <name type="scientific">Mucilaginibacter straminoryzae</name>
    <dbReference type="NCBI Taxonomy" id="2932774"/>
    <lineage>
        <taxon>Bacteria</taxon>
        <taxon>Pseudomonadati</taxon>
        <taxon>Bacteroidota</taxon>
        <taxon>Sphingobacteriia</taxon>
        <taxon>Sphingobacteriales</taxon>
        <taxon>Sphingobacteriaceae</taxon>
        <taxon>Mucilaginibacter</taxon>
    </lineage>
</organism>
<name>A0A9X1X8G9_9SPHI</name>
<dbReference type="Pfam" id="PF13585">
    <property type="entry name" value="CHU_C"/>
    <property type="match status" value="1"/>
</dbReference>
<gene>
    <name evidence="2" type="ORF">MUY27_18085</name>
</gene>
<keyword evidence="1" id="KW-0732">Signal</keyword>
<evidence type="ECO:0000313" key="3">
    <source>
        <dbReference type="Proteomes" id="UP001139450"/>
    </source>
</evidence>
<keyword evidence="3" id="KW-1185">Reference proteome</keyword>
<dbReference type="AlphaFoldDB" id="A0A9X1X8G9"/>
<feature type="chain" id="PRO_5040901416" evidence="1">
    <location>
        <begin position="21"/>
        <end position="561"/>
    </location>
</feature>
<sequence length="561" mass="61516">MKLLINLIAILLISTFTCFSQCLTNIGFESGTFTGWEAYAGKVRTDGSLDLSLTGPMNNRHTIQSATTYPTMDPWGDFPTLCPNGGKYSVKLGNDQAQQGAERLTYEFVVPAGNTFSLIFNYALVLQNPSSAHLPFEQPRFRVNVFDLTDNKTLDCPAFDFISSSNLPGFKASKVSSNAGTVYYKGWSSSTINLNGYAGKRIRLEFTTNDCTKNNGSHFGYAYIDLDENCGSTVTGNSYCAGQTSMTLHAPPGFDNYVWRDAQNNIVGNSEALTLTPCPPDQTKYSVTIVPYEGLGCPDVFNTVVNKIDAPFVMKVASVVRGCPGTGVDLTRSNVTAGSDPDIKYSYFTDPVTLDFLYTPNAVKQEGTYYIQGVNAEGCMNILPVKVVIGDPVIKVTTPSPVQYPDAVDLEQTFTPELNVNYSYYTNPEATISSSSKVNESGTYYIKGVNEAGCTTVVPVTITITPPDPFKVLCPNTFTPNNDGINDYFKFELEGYVTFNSLTIYDRNGQIVYSTQSQQDYWDGTYKGKAAPAGVYYWVFQGTDTYAHKKIERAASITLIK</sequence>
<dbReference type="InterPro" id="IPR026341">
    <property type="entry name" value="T9SS_type_B"/>
</dbReference>
<dbReference type="EMBL" id="JALJEJ010000011">
    <property type="protein sequence ID" value="MCJ8211633.1"/>
    <property type="molecule type" value="Genomic_DNA"/>
</dbReference>
<dbReference type="RefSeq" id="WP_245132416.1">
    <property type="nucleotide sequence ID" value="NZ_JALJEJ010000011.1"/>
</dbReference>